<feature type="region of interest" description="Disordered" evidence="2">
    <location>
        <begin position="1014"/>
        <end position="1039"/>
    </location>
</feature>
<organism evidence="4 5">
    <name type="scientific">Setaria viridis</name>
    <name type="common">Green bristlegrass</name>
    <name type="synonym">Setaria italica subsp. viridis</name>
    <dbReference type="NCBI Taxonomy" id="4556"/>
    <lineage>
        <taxon>Eukaryota</taxon>
        <taxon>Viridiplantae</taxon>
        <taxon>Streptophyta</taxon>
        <taxon>Embryophyta</taxon>
        <taxon>Tracheophyta</taxon>
        <taxon>Spermatophyta</taxon>
        <taxon>Magnoliopsida</taxon>
        <taxon>Liliopsida</taxon>
        <taxon>Poales</taxon>
        <taxon>Poaceae</taxon>
        <taxon>PACMAD clade</taxon>
        <taxon>Panicoideae</taxon>
        <taxon>Panicodae</taxon>
        <taxon>Paniceae</taxon>
        <taxon>Cenchrinae</taxon>
        <taxon>Setaria</taxon>
    </lineage>
</organism>
<dbReference type="InterPro" id="IPR056018">
    <property type="entry name" value="DUF7597"/>
</dbReference>
<keyword evidence="1" id="KW-0863">Zinc-finger</keyword>
<proteinExistence type="predicted"/>
<dbReference type="PANTHER" id="PTHR33075:SF7">
    <property type="entry name" value="OS02G0303350 PROTEIN"/>
    <property type="match status" value="1"/>
</dbReference>
<evidence type="ECO:0000313" key="4">
    <source>
        <dbReference type="EMBL" id="TKW21025.1"/>
    </source>
</evidence>
<sequence>MKKVIFRSVWVPKISPSNQQGPKSFWSHGLAFAAKVRDLLNSQVTPSSTRVLGFSMVAAFSRNTFRLDPSSVASCLQNVLGGSVFGFRVSQISQQVFKFFVASKHVGFLCADLRDFTCDAFNLDNHHSFADVVKTNYGSSQWLTRANTVPIGQKLAFSNSHQFVGLGALGTSSSSPQSRRSVFDRISFKSAPQQLGSQASKELVSSGPSFERINDQDRRMSRGFLCSRCLSSSHKRSACRNRISCWHCRRAGHTLNDCKPFHSLQAFIMRCGSTFDCAFSPGIKASDWPLDCYSAWFKAGPSDGSNPDTSGPRTFINLEDLALSLHGSVTRSATSNPTVGLPASSSPPIFPHLQQYNPPDKNSSHYQLPTINQAQTMAFLNIDPQPLMLAGFHRVIVQGRQQFTRVVVPRALPRNEDLAIITIGNLPPGEIPFAPLRNAISNFLVHDLGLEVKEVQRCPFGRGEAFVRMGRPSDRDALIDRSPLFHNGLSFTFVQHNRAPNARRVNFNRECWLMLIGFPIDSRSSHEIEDSIRSFGRMILWQKDDVLARVILKARVTDLVDIPHYLIMSEGDDFEGVSYTVQCEFLQQNMLGTQLQDEDIPPGGPDGEFIFPGIKLNDQLQQDHPPQHHMALDGQEGHLPDLNGNLAQDNIANEQEEEEEGMNEEDFLDMLIEEAQALHEEEEEPQVIMDLDLNLSPPPHSSSSSELDNDPLPMVVYTEGIPQAIVFNQADQQPEQVLAPPMGQLMDIHAQQTTMQEGPWIHPEIVLGLPANNQEAQLAAANQVQNDQLMGHINVNLALLPDIQWHRDPMFAQKSNKCVVLPESLLSPLEPNPKTSSALQNPNIFRLWAQHFSPAGCPEQHFDWAKKFLASAAWNFMLNCVDNPSLMAFSIPLVCPRTSPLSCTSQVEEDDTSSTSPSEKVTKTPTLKKARARLGSSVALDCESSVRPSSRIKVRNEGFRATTYQDSCCLVCHSKAPTLSSAYIQGLGEKVCTIDPSKISSARLSAKTDSMKVVGIKGNSSSQGVPSKTKKSKPQGSNS</sequence>
<evidence type="ECO:0000259" key="3">
    <source>
        <dbReference type="PROSITE" id="PS50158"/>
    </source>
</evidence>
<dbReference type="Gramene" id="TKW21025">
    <property type="protein sequence ID" value="TKW21025"/>
    <property type="gene ID" value="SEVIR_4G189000v2"/>
</dbReference>
<dbReference type="GO" id="GO:0003676">
    <property type="term" value="F:nucleic acid binding"/>
    <property type="evidence" value="ECO:0007669"/>
    <property type="project" value="InterPro"/>
</dbReference>
<evidence type="ECO:0000256" key="1">
    <source>
        <dbReference type="PROSITE-ProRule" id="PRU00047"/>
    </source>
</evidence>
<evidence type="ECO:0000313" key="5">
    <source>
        <dbReference type="Proteomes" id="UP000298652"/>
    </source>
</evidence>
<dbReference type="Pfam" id="PF24530">
    <property type="entry name" value="DUF7597"/>
    <property type="match status" value="1"/>
</dbReference>
<evidence type="ECO:0000256" key="2">
    <source>
        <dbReference type="SAM" id="MobiDB-lite"/>
    </source>
</evidence>
<feature type="region of interest" description="Disordered" evidence="2">
    <location>
        <begin position="906"/>
        <end position="927"/>
    </location>
</feature>
<dbReference type="InterPro" id="IPR001878">
    <property type="entry name" value="Znf_CCHC"/>
</dbReference>
<gene>
    <name evidence="4" type="ORF">SEVIR_4G189000v2</name>
</gene>
<dbReference type="PANTHER" id="PTHR33075">
    <property type="entry name" value="OS02G0499800 PROTEIN"/>
    <property type="match status" value="1"/>
</dbReference>
<accession>A0A4U6UZF7</accession>
<dbReference type="Proteomes" id="UP000298652">
    <property type="component" value="Chromosome 4"/>
</dbReference>
<feature type="region of interest" description="Disordered" evidence="2">
    <location>
        <begin position="620"/>
        <end position="639"/>
    </location>
</feature>
<reference evidence="4" key="1">
    <citation type="submission" date="2019-03" db="EMBL/GenBank/DDBJ databases">
        <title>WGS assembly of Setaria viridis.</title>
        <authorList>
            <person name="Huang P."/>
            <person name="Jenkins J."/>
            <person name="Grimwood J."/>
            <person name="Barry K."/>
            <person name="Healey A."/>
            <person name="Mamidi S."/>
            <person name="Sreedasyam A."/>
            <person name="Shu S."/>
            <person name="Feldman M."/>
            <person name="Wu J."/>
            <person name="Yu Y."/>
            <person name="Chen C."/>
            <person name="Johnson J."/>
            <person name="Rokhsar D."/>
            <person name="Baxter I."/>
            <person name="Schmutz J."/>
            <person name="Brutnell T."/>
            <person name="Kellogg E."/>
        </authorList>
    </citation>
    <scope>NUCLEOTIDE SEQUENCE [LARGE SCALE GENOMIC DNA]</scope>
</reference>
<dbReference type="EMBL" id="CM016555">
    <property type="protein sequence ID" value="TKW21025.1"/>
    <property type="molecule type" value="Genomic_DNA"/>
</dbReference>
<dbReference type="PROSITE" id="PS50158">
    <property type="entry name" value="ZF_CCHC"/>
    <property type="match status" value="1"/>
</dbReference>
<keyword evidence="1" id="KW-0479">Metal-binding</keyword>
<dbReference type="AlphaFoldDB" id="A0A4U6UZF7"/>
<name>A0A4U6UZF7_SETVI</name>
<feature type="domain" description="CCHC-type" evidence="3">
    <location>
        <begin position="245"/>
        <end position="259"/>
    </location>
</feature>
<keyword evidence="5" id="KW-1185">Reference proteome</keyword>
<keyword evidence="1" id="KW-0862">Zinc</keyword>
<dbReference type="GO" id="GO:0008270">
    <property type="term" value="F:zinc ion binding"/>
    <property type="evidence" value="ECO:0007669"/>
    <property type="project" value="UniProtKB-KW"/>
</dbReference>
<protein>
    <recommendedName>
        <fullName evidence="3">CCHC-type domain-containing protein</fullName>
    </recommendedName>
</protein>